<reference evidence="1 2" key="1">
    <citation type="submission" date="2015-04" db="EMBL/GenBank/DDBJ databases">
        <title>The draft genome sequence of Erythrobacter luteus KA37.</title>
        <authorList>
            <person name="Zhuang L."/>
            <person name="Liu Y."/>
            <person name="Shao Z."/>
        </authorList>
    </citation>
    <scope>NUCLEOTIDE SEQUENCE [LARGE SCALE GENOMIC DNA]</scope>
    <source>
        <strain evidence="1 2">KA37</strain>
    </source>
</reference>
<dbReference type="InterPro" id="IPR043148">
    <property type="entry name" value="TagF_C"/>
</dbReference>
<dbReference type="RefSeq" id="WP_047002825.1">
    <property type="nucleotide sequence ID" value="NZ_LBHB01000001.1"/>
</dbReference>
<comment type="caution">
    <text evidence="1">The sequence shown here is derived from an EMBL/GenBank/DDBJ whole genome shotgun (WGS) entry which is preliminary data.</text>
</comment>
<sequence>MKRVLFLFNHDAAHQVAHLAGVAGAMIRTHPDVRTVIAFATPALRAQVERHLLPAEVSAAEWHELLLPPVRRWLLDKLDRLLPASRLARLHNNVALFAGVDMVVSTERTCLRLKRHFAQGEGPAFAKIPHGAGDRSVAWHPDYRRFDLSLVAGRKVVDQLVGAGVERERLRIVGYPKFDTVAEAAPARLFDNDRPTFVYNPHFDPHLSSWYDAGPDLLRWFATKGADRFNLVFAPHVMLFRKRWHVSPEYRVARRRPDVPPEALAAPNVHVDVAGPALFDMTYTRGGDAYIGDVSSQIYEFLQRPRPAFFLDCRRRERDGDVGDLESWQAGPVSKNVQDLTALLHDWQAIGERYRAAQEVIFAHTIDIGERPAVERAADAIADWVSA</sequence>
<dbReference type="Gene3D" id="3.40.50.12580">
    <property type="match status" value="1"/>
</dbReference>
<dbReference type="AlphaFoldDB" id="A0A0G9MXX2"/>
<dbReference type="STRING" id="1581420.AAW00_03035"/>
<evidence type="ECO:0008006" key="3">
    <source>
        <dbReference type="Google" id="ProtNLM"/>
    </source>
</evidence>
<organism evidence="1 2">
    <name type="scientific">Aurantiacibacter luteus</name>
    <dbReference type="NCBI Taxonomy" id="1581420"/>
    <lineage>
        <taxon>Bacteria</taxon>
        <taxon>Pseudomonadati</taxon>
        <taxon>Pseudomonadota</taxon>
        <taxon>Alphaproteobacteria</taxon>
        <taxon>Sphingomonadales</taxon>
        <taxon>Erythrobacteraceae</taxon>
        <taxon>Aurantiacibacter</taxon>
    </lineage>
</organism>
<dbReference type="EMBL" id="LBHB01000001">
    <property type="protein sequence ID" value="KLE35424.1"/>
    <property type="molecule type" value="Genomic_DNA"/>
</dbReference>
<evidence type="ECO:0000313" key="2">
    <source>
        <dbReference type="Proteomes" id="UP000053464"/>
    </source>
</evidence>
<dbReference type="Proteomes" id="UP000053464">
    <property type="component" value="Unassembled WGS sequence"/>
</dbReference>
<gene>
    <name evidence="1" type="ORF">AAW00_03035</name>
</gene>
<dbReference type="OrthoDB" id="8437129at2"/>
<proteinExistence type="predicted"/>
<accession>A0A0G9MXX2</accession>
<dbReference type="PATRIC" id="fig|1581420.6.peg.611"/>
<protein>
    <recommendedName>
        <fullName evidence="3">Glycosyl transferase</fullName>
    </recommendedName>
</protein>
<name>A0A0G9MXX2_9SPHN</name>
<keyword evidence="2" id="KW-1185">Reference proteome</keyword>
<evidence type="ECO:0000313" key="1">
    <source>
        <dbReference type="EMBL" id="KLE35424.1"/>
    </source>
</evidence>